<keyword evidence="3" id="KW-1185">Reference proteome</keyword>
<evidence type="ECO:0000313" key="3">
    <source>
        <dbReference type="Proteomes" id="UP000184082"/>
    </source>
</evidence>
<evidence type="ECO:0000313" key="2">
    <source>
        <dbReference type="EMBL" id="SHJ71755.1"/>
    </source>
</evidence>
<dbReference type="Pfam" id="PF00535">
    <property type="entry name" value="Glycos_transf_2"/>
    <property type="match status" value="1"/>
</dbReference>
<evidence type="ECO:0000259" key="1">
    <source>
        <dbReference type="Pfam" id="PF00535"/>
    </source>
</evidence>
<name>A0A1M6LKN9_9FIRM</name>
<keyword evidence="2" id="KW-0808">Transferase</keyword>
<dbReference type="PANTHER" id="PTHR48090">
    <property type="entry name" value="UNDECAPRENYL-PHOSPHATE 4-DEOXY-4-FORMAMIDO-L-ARABINOSE TRANSFERASE-RELATED"/>
    <property type="match status" value="1"/>
</dbReference>
<proteinExistence type="predicted"/>
<dbReference type="InterPro" id="IPR050256">
    <property type="entry name" value="Glycosyltransferase_2"/>
</dbReference>
<protein>
    <submittedName>
        <fullName evidence="2">Glycosyltransferase involved in cell wall bisynthesis</fullName>
    </submittedName>
</protein>
<feature type="domain" description="Glycosyltransferase 2-like" evidence="1">
    <location>
        <begin position="4"/>
        <end position="136"/>
    </location>
</feature>
<dbReference type="RefSeq" id="WP_072965560.1">
    <property type="nucleotide sequence ID" value="NZ_FRAJ01000003.1"/>
</dbReference>
<organism evidence="2 3">
    <name type="scientific">Caminicella sporogenes DSM 14501</name>
    <dbReference type="NCBI Taxonomy" id="1121266"/>
    <lineage>
        <taxon>Bacteria</taxon>
        <taxon>Bacillati</taxon>
        <taxon>Bacillota</taxon>
        <taxon>Clostridia</taxon>
        <taxon>Peptostreptococcales</taxon>
        <taxon>Caminicellaceae</taxon>
        <taxon>Caminicella</taxon>
    </lineage>
</organism>
<dbReference type="SUPFAM" id="SSF53448">
    <property type="entry name" value="Nucleotide-diphospho-sugar transferases"/>
    <property type="match status" value="1"/>
</dbReference>
<accession>A0A1M6LKN9</accession>
<dbReference type="InterPro" id="IPR001173">
    <property type="entry name" value="Glyco_trans_2-like"/>
</dbReference>
<dbReference type="AlphaFoldDB" id="A0A1M6LKN9"/>
<dbReference type="Proteomes" id="UP000184082">
    <property type="component" value="Unassembled WGS sequence"/>
</dbReference>
<dbReference type="PANTHER" id="PTHR48090:SF7">
    <property type="entry name" value="RFBJ PROTEIN"/>
    <property type="match status" value="1"/>
</dbReference>
<dbReference type="EMBL" id="FRAJ01000003">
    <property type="protein sequence ID" value="SHJ71755.1"/>
    <property type="molecule type" value="Genomic_DNA"/>
</dbReference>
<dbReference type="InterPro" id="IPR029044">
    <property type="entry name" value="Nucleotide-diphossugar_trans"/>
</dbReference>
<sequence>MNISVLIPAYNEEKRIGKTIESVKKSRYVNHIVVIDDGSKDDTAYIAKKFGVCVIRLNTNKGKGYALSCGLKCVTNKSDIVVFLDADLGESAIEVDKLIKPLLRNECDVTIAKFKTFGNKKGGFGFVKFLSKKGVKYFTDIDFDNSLSGQRAFKVEVLKKIKKIPKKFGVEVGMTIDILNLGYSIKQVEVDMKHRITGRDIKGFLHRSRQFYEILTTLLLRALRCNK</sequence>
<dbReference type="STRING" id="1121266.SAMN02745883_00245"/>
<dbReference type="GO" id="GO:0016740">
    <property type="term" value="F:transferase activity"/>
    <property type="evidence" value="ECO:0007669"/>
    <property type="project" value="UniProtKB-KW"/>
</dbReference>
<gene>
    <name evidence="2" type="ORF">SAMN02745883_00245</name>
</gene>
<reference evidence="2 3" key="1">
    <citation type="submission" date="2016-11" db="EMBL/GenBank/DDBJ databases">
        <authorList>
            <person name="Jaros S."/>
            <person name="Januszkiewicz K."/>
            <person name="Wedrychowicz H."/>
        </authorList>
    </citation>
    <scope>NUCLEOTIDE SEQUENCE [LARGE SCALE GENOMIC DNA]</scope>
    <source>
        <strain evidence="2 3">DSM 14501</strain>
    </source>
</reference>
<dbReference type="Gene3D" id="3.90.550.10">
    <property type="entry name" value="Spore Coat Polysaccharide Biosynthesis Protein SpsA, Chain A"/>
    <property type="match status" value="1"/>
</dbReference>
<dbReference type="CDD" id="cd04179">
    <property type="entry name" value="DPM_DPG-synthase_like"/>
    <property type="match status" value="1"/>
</dbReference>